<accession>A0A4R5ESM2</accession>
<dbReference type="PANTHER" id="PTHR30483:SF6">
    <property type="entry name" value="PERIPLASMIC BINDING PROTEIN OF ABC TRANSPORTER FOR NATURAL AMINO ACIDS"/>
    <property type="match status" value="1"/>
</dbReference>
<gene>
    <name evidence="6" type="ORF">E1B25_10490</name>
</gene>
<dbReference type="RefSeq" id="WP_132829063.1">
    <property type="nucleotide sequence ID" value="NZ_SMFP01000006.1"/>
</dbReference>
<feature type="domain" description="Leucine-binding protein" evidence="5">
    <location>
        <begin position="26"/>
        <end position="358"/>
    </location>
</feature>
<evidence type="ECO:0000313" key="6">
    <source>
        <dbReference type="EMBL" id="TDE37849.1"/>
    </source>
</evidence>
<name>A0A4R5ESM2_9RHOB</name>
<feature type="signal peptide" evidence="4">
    <location>
        <begin position="1"/>
        <end position="23"/>
    </location>
</feature>
<dbReference type="SUPFAM" id="SSF53822">
    <property type="entry name" value="Periplasmic binding protein-like I"/>
    <property type="match status" value="1"/>
</dbReference>
<feature type="chain" id="PRO_5020588407" evidence="4">
    <location>
        <begin position="24"/>
        <end position="386"/>
    </location>
</feature>
<dbReference type="InterPro" id="IPR051010">
    <property type="entry name" value="BCAA_transport"/>
</dbReference>
<evidence type="ECO:0000313" key="7">
    <source>
        <dbReference type="Proteomes" id="UP000294662"/>
    </source>
</evidence>
<dbReference type="Proteomes" id="UP000294662">
    <property type="component" value="Unassembled WGS sequence"/>
</dbReference>
<dbReference type="OrthoDB" id="435355at2"/>
<dbReference type="InterPro" id="IPR028081">
    <property type="entry name" value="Leu-bd"/>
</dbReference>
<evidence type="ECO:0000256" key="3">
    <source>
        <dbReference type="ARBA" id="ARBA00022970"/>
    </source>
</evidence>
<evidence type="ECO:0000256" key="4">
    <source>
        <dbReference type="SAM" id="SignalP"/>
    </source>
</evidence>
<proteinExistence type="inferred from homology"/>
<dbReference type="Pfam" id="PF13458">
    <property type="entry name" value="Peripla_BP_6"/>
    <property type="match status" value="1"/>
</dbReference>
<evidence type="ECO:0000256" key="1">
    <source>
        <dbReference type="ARBA" id="ARBA00010062"/>
    </source>
</evidence>
<comment type="similarity">
    <text evidence="1">Belongs to the leucine-binding protein family.</text>
</comment>
<reference evidence="6 7" key="1">
    <citation type="submission" date="2019-03" db="EMBL/GenBank/DDBJ databases">
        <authorList>
            <person name="Zhang S."/>
        </authorList>
    </citation>
    <scope>NUCLEOTIDE SEQUENCE [LARGE SCALE GENOMIC DNA]</scope>
    <source>
        <strain evidence="6 7">S4J41</strain>
    </source>
</reference>
<keyword evidence="7" id="KW-1185">Reference proteome</keyword>
<dbReference type="InterPro" id="IPR028082">
    <property type="entry name" value="Peripla_BP_I"/>
</dbReference>
<dbReference type="EMBL" id="SMFP01000006">
    <property type="protein sequence ID" value="TDE37849.1"/>
    <property type="molecule type" value="Genomic_DNA"/>
</dbReference>
<keyword evidence="2 4" id="KW-0732">Signal</keyword>
<evidence type="ECO:0000259" key="5">
    <source>
        <dbReference type="Pfam" id="PF13458"/>
    </source>
</evidence>
<dbReference type="Gene3D" id="3.40.50.2300">
    <property type="match status" value="2"/>
</dbReference>
<dbReference type="AlphaFoldDB" id="A0A4R5ESM2"/>
<dbReference type="GO" id="GO:0006865">
    <property type="term" value="P:amino acid transport"/>
    <property type="evidence" value="ECO:0007669"/>
    <property type="project" value="UniProtKB-KW"/>
</dbReference>
<comment type="caution">
    <text evidence="6">The sequence shown here is derived from an EMBL/GenBank/DDBJ whole genome shotgun (WGS) entry which is preliminary data.</text>
</comment>
<evidence type="ECO:0000256" key="2">
    <source>
        <dbReference type="ARBA" id="ARBA00022729"/>
    </source>
</evidence>
<keyword evidence="3" id="KW-0029">Amino-acid transport</keyword>
<sequence length="386" mass="40740">MTILRTLALTTALTAVTTTAALAADPVKVGMITTLSGPAGYIGEQMRDGFMLAIEDGMLGGVEVEILVEDDQLNPGHGRQIADAMVYDEEVKIMTGIIFSNVAGAVVPDVVSNDVIYISPNAGPSTLAGKACDPNYFVVSWQNDTLHEVPGMLATKKGYEKAFLMAPNYQAGKDALVGFMRGFEGEAVGELYTQLDQVDFAPEIAQIRAAQPDVLYQFLPGALGINFLKQYDQAGLEGIDMVLPEPVDAVMIGAIGEAVIGLTEATHWAPNFDNPASTAFVAAWVDAYGDRPLTAYAEQGYTAALAIASGLLATGGDVSDVVALRDAIAQADFESPRGDFAFGVNQHPIMDWYEAKIVAGDTGPQIIAGDLIAEDVGDVYAAECSM</sequence>
<organism evidence="6 7">
    <name type="scientific">Antarcticimicrobium sediminis</name>
    <dbReference type="NCBI Taxonomy" id="2546227"/>
    <lineage>
        <taxon>Bacteria</taxon>
        <taxon>Pseudomonadati</taxon>
        <taxon>Pseudomonadota</taxon>
        <taxon>Alphaproteobacteria</taxon>
        <taxon>Rhodobacterales</taxon>
        <taxon>Paracoccaceae</taxon>
        <taxon>Antarcticimicrobium</taxon>
    </lineage>
</organism>
<protein>
    <submittedName>
        <fullName evidence="6">ABC transporter substrate-binding protein</fullName>
    </submittedName>
</protein>
<dbReference type="PANTHER" id="PTHR30483">
    <property type="entry name" value="LEUCINE-SPECIFIC-BINDING PROTEIN"/>
    <property type="match status" value="1"/>
</dbReference>
<keyword evidence="3" id="KW-0813">Transport</keyword>